<protein>
    <submittedName>
        <fullName evidence="1">Uncharacterized protein</fullName>
    </submittedName>
</protein>
<sequence length="72" mass="8241">MRGISIAGLPNVFRKVEEAVLKNTDVAVVVYSRKEFEDFHEVGDFVASTLKNMKCDLHHLKFKEKSVIKIYA</sequence>
<organism evidence="1 2">
    <name type="scientific">Bacillus swezeyi</name>
    <dbReference type="NCBI Taxonomy" id="1925020"/>
    <lineage>
        <taxon>Bacteria</taxon>
        <taxon>Bacillati</taxon>
        <taxon>Bacillota</taxon>
        <taxon>Bacilli</taxon>
        <taxon>Bacillales</taxon>
        <taxon>Bacillaceae</taxon>
        <taxon>Bacillus</taxon>
    </lineage>
</organism>
<name>A0A5M8RHR9_9BACI</name>
<dbReference type="AlphaFoldDB" id="A0A5M8RHR9"/>
<gene>
    <name evidence="1" type="ORF">DX927_23435</name>
</gene>
<evidence type="ECO:0000313" key="2">
    <source>
        <dbReference type="Proteomes" id="UP000324326"/>
    </source>
</evidence>
<evidence type="ECO:0000313" key="1">
    <source>
        <dbReference type="EMBL" id="KAA6446998.1"/>
    </source>
</evidence>
<accession>A0A5M8RHR9</accession>
<proteinExistence type="predicted"/>
<comment type="caution">
    <text evidence="1">The sequence shown here is derived from an EMBL/GenBank/DDBJ whole genome shotgun (WGS) entry which is preliminary data.</text>
</comment>
<dbReference type="RefSeq" id="WP_150150086.1">
    <property type="nucleotide sequence ID" value="NZ_QSND01000007.1"/>
</dbReference>
<dbReference type="EMBL" id="QSND01000007">
    <property type="protein sequence ID" value="KAA6446998.1"/>
    <property type="molecule type" value="Genomic_DNA"/>
</dbReference>
<reference evidence="1 2" key="1">
    <citation type="submission" date="2018-08" db="EMBL/GenBank/DDBJ databases">
        <title>Bacillus phenotypic plasticity.</title>
        <authorList>
            <person name="Hurtado E."/>
        </authorList>
    </citation>
    <scope>NUCLEOTIDE SEQUENCE [LARGE SCALE GENOMIC DNA]</scope>
    <source>
        <strain evidence="1 2">427</strain>
    </source>
</reference>
<dbReference type="Proteomes" id="UP000324326">
    <property type="component" value="Unassembled WGS sequence"/>
</dbReference>